<evidence type="ECO:0000313" key="2">
    <source>
        <dbReference type="EMBL" id="CAB4930289.1"/>
    </source>
</evidence>
<feature type="transmembrane region" description="Helical" evidence="1">
    <location>
        <begin position="59"/>
        <end position="78"/>
    </location>
</feature>
<reference evidence="3" key="1">
    <citation type="submission" date="2020-05" db="EMBL/GenBank/DDBJ databases">
        <authorList>
            <person name="Chiriac C."/>
            <person name="Salcher M."/>
            <person name="Ghai R."/>
            <person name="Kavagutti S V."/>
        </authorList>
    </citation>
    <scope>NUCLEOTIDE SEQUENCE</scope>
</reference>
<dbReference type="PANTHER" id="PTHR37309:SF1">
    <property type="entry name" value="SLR0284 PROTEIN"/>
    <property type="match status" value="1"/>
</dbReference>
<feature type="transmembrane region" description="Helical" evidence="1">
    <location>
        <begin position="90"/>
        <end position="109"/>
    </location>
</feature>
<keyword evidence="1" id="KW-0472">Membrane</keyword>
<dbReference type="Pfam" id="PF04020">
    <property type="entry name" value="Phage_holin_4_2"/>
    <property type="match status" value="1"/>
</dbReference>
<evidence type="ECO:0000256" key="1">
    <source>
        <dbReference type="SAM" id="Phobius"/>
    </source>
</evidence>
<keyword evidence="1" id="KW-0812">Transmembrane</keyword>
<name>A0A6J7P2Q4_9ZZZZ</name>
<proteinExistence type="predicted"/>
<dbReference type="InterPro" id="IPR007165">
    <property type="entry name" value="Phage_holin_4_2"/>
</dbReference>
<gene>
    <name evidence="2" type="ORF">UFOPK3774_00026</name>
    <name evidence="3" type="ORF">UFOPK4049_00356</name>
</gene>
<protein>
    <submittedName>
        <fullName evidence="3">Unannotated protein</fullName>
    </submittedName>
</protein>
<feature type="transmembrane region" description="Helical" evidence="1">
    <location>
        <begin position="7"/>
        <end position="28"/>
    </location>
</feature>
<dbReference type="AlphaFoldDB" id="A0A6J7P2Q4"/>
<evidence type="ECO:0000313" key="3">
    <source>
        <dbReference type="EMBL" id="CAB4999716.1"/>
    </source>
</evidence>
<keyword evidence="1" id="KW-1133">Transmembrane helix</keyword>
<sequence>MIRLLWRWLSLTIAIWFAALIIPGISVAGGTWTYFKVALLFGVINTFIGSLVKILTFPISIISLGFFLLIINAAMLKLTDRWSDALTLSGFWAAFWGALIISISTSLLFKFPSKFTPVI</sequence>
<organism evidence="3">
    <name type="scientific">freshwater metagenome</name>
    <dbReference type="NCBI Taxonomy" id="449393"/>
    <lineage>
        <taxon>unclassified sequences</taxon>
        <taxon>metagenomes</taxon>
        <taxon>ecological metagenomes</taxon>
    </lineage>
</organism>
<dbReference type="PANTHER" id="PTHR37309">
    <property type="entry name" value="SLR0284 PROTEIN"/>
    <property type="match status" value="1"/>
</dbReference>
<dbReference type="EMBL" id="CAFBNG010000002">
    <property type="protein sequence ID" value="CAB4930289.1"/>
    <property type="molecule type" value="Genomic_DNA"/>
</dbReference>
<dbReference type="EMBL" id="CAFBPB010000030">
    <property type="protein sequence ID" value="CAB4999716.1"/>
    <property type="molecule type" value="Genomic_DNA"/>
</dbReference>
<accession>A0A6J7P2Q4</accession>